<name>A0A7X1NYH0_9DEIO</name>
<dbReference type="Gene3D" id="2.20.25.270">
    <property type="match status" value="1"/>
</dbReference>
<dbReference type="NCBIfam" id="NF047645">
    <property type="entry name" value="CopZ_Nterm_CC"/>
    <property type="match status" value="1"/>
</dbReference>
<dbReference type="RefSeq" id="WP_152872445.1">
    <property type="nucleotide sequence ID" value="NZ_WBSL01000016.1"/>
</dbReference>
<dbReference type="EMBL" id="WBSL01000016">
    <property type="protein sequence ID" value="MPY68131.1"/>
    <property type="molecule type" value="Genomic_DNA"/>
</dbReference>
<feature type="domain" description="CopZ zinc binding" evidence="1">
    <location>
        <begin position="17"/>
        <end position="76"/>
    </location>
</feature>
<evidence type="ECO:0000313" key="3">
    <source>
        <dbReference type="Proteomes" id="UP000484842"/>
    </source>
</evidence>
<dbReference type="Pfam" id="PF18423">
    <property type="entry name" value="zf_CopZ"/>
    <property type="match status" value="1"/>
</dbReference>
<keyword evidence="3" id="KW-1185">Reference proteome</keyword>
<evidence type="ECO:0000313" key="2">
    <source>
        <dbReference type="EMBL" id="MPY68131.1"/>
    </source>
</evidence>
<accession>A0A7X1NYH0</accession>
<dbReference type="AlphaFoldDB" id="A0A7X1NYH0"/>
<comment type="caution">
    <text evidence="2">The sequence shown here is derived from an EMBL/GenBank/DDBJ whole genome shotgun (WGS) entry which is preliminary data.</text>
</comment>
<dbReference type="CDD" id="cd10141">
    <property type="entry name" value="CopZ-like_Fer2_BFD-like"/>
    <property type="match status" value="1"/>
</dbReference>
<evidence type="ECO:0000259" key="1">
    <source>
        <dbReference type="Pfam" id="PF18423"/>
    </source>
</evidence>
<dbReference type="InterPro" id="IPR040890">
    <property type="entry name" value="Znf_CopZ"/>
</dbReference>
<reference evidence="2 3" key="1">
    <citation type="submission" date="2019-10" db="EMBL/GenBank/DDBJ databases">
        <title>Deinococcus sp. isolated from soil.</title>
        <authorList>
            <person name="Li Y."/>
            <person name="Wang J."/>
        </authorList>
    </citation>
    <scope>NUCLEOTIDE SEQUENCE [LARGE SCALE GENOMIC DNA]</scope>
    <source>
        <strain evidence="2 3">SDU3-2</strain>
    </source>
</reference>
<dbReference type="Gene3D" id="1.10.10.1100">
    <property type="entry name" value="BFD-like [2Fe-2S]-binding domain"/>
    <property type="match status" value="1"/>
</dbReference>
<sequence>MTTPDCCAPTTPVAVTTCPVCGTTGRTVQLVTLKALLTPAALATLDPGEAHRFCADAACDVVYFSASRTYRQAEVKVPVFQKDGRGSTPACYCFGHTRADLEQATREGGAGAIPQAIQTHIRAGRCGCEVNNPQGSCCLGNVNRTLAALQTPAETGRAGCC</sequence>
<proteinExistence type="predicted"/>
<dbReference type="Proteomes" id="UP000484842">
    <property type="component" value="Unassembled WGS sequence"/>
</dbReference>
<gene>
    <name evidence="2" type="ORF">F8S09_15860</name>
</gene>
<protein>
    <submittedName>
        <fullName evidence="2">(2Fe-2S)-binding protein</fullName>
    </submittedName>
</protein>
<organism evidence="2 3">
    <name type="scientific">Deinococcus terrestris</name>
    <dbReference type="NCBI Taxonomy" id="2651870"/>
    <lineage>
        <taxon>Bacteria</taxon>
        <taxon>Thermotogati</taxon>
        <taxon>Deinococcota</taxon>
        <taxon>Deinococci</taxon>
        <taxon>Deinococcales</taxon>
        <taxon>Deinococcaceae</taxon>
        <taxon>Deinococcus</taxon>
    </lineage>
</organism>
<dbReference type="InterPro" id="IPR041854">
    <property type="entry name" value="BFD-like_2Fe2S-bd_dom_sf"/>
</dbReference>